<evidence type="ECO:0000256" key="1">
    <source>
        <dbReference type="SAM" id="Phobius"/>
    </source>
</evidence>
<keyword evidence="1" id="KW-0812">Transmembrane</keyword>
<proteinExistence type="predicted"/>
<dbReference type="RefSeq" id="WP_344061830.1">
    <property type="nucleotide sequence ID" value="NZ_BAAAOH010000001.1"/>
</dbReference>
<dbReference type="Proteomes" id="UP001500326">
    <property type="component" value="Unassembled WGS sequence"/>
</dbReference>
<evidence type="ECO:0000313" key="3">
    <source>
        <dbReference type="Proteomes" id="UP001500326"/>
    </source>
</evidence>
<keyword evidence="1" id="KW-1133">Transmembrane helix</keyword>
<accession>A0ABP5E098</accession>
<feature type="transmembrane region" description="Helical" evidence="1">
    <location>
        <begin position="20"/>
        <end position="46"/>
    </location>
</feature>
<dbReference type="Gene3D" id="3.30.700.10">
    <property type="entry name" value="Glycoprotein, Type 4 Pilin"/>
    <property type="match status" value="1"/>
</dbReference>
<evidence type="ECO:0000313" key="2">
    <source>
        <dbReference type="EMBL" id="GAA1987346.1"/>
    </source>
</evidence>
<reference evidence="3" key="1">
    <citation type="journal article" date="2019" name="Int. J. Syst. Evol. Microbiol.">
        <title>The Global Catalogue of Microorganisms (GCM) 10K type strain sequencing project: providing services to taxonomists for standard genome sequencing and annotation.</title>
        <authorList>
            <consortium name="The Broad Institute Genomics Platform"/>
            <consortium name="The Broad Institute Genome Sequencing Center for Infectious Disease"/>
            <person name="Wu L."/>
            <person name="Ma J."/>
        </authorList>
    </citation>
    <scope>NUCLEOTIDE SEQUENCE [LARGE SCALE GENOMIC DNA]</scope>
    <source>
        <strain evidence="3">JCM 14902</strain>
    </source>
</reference>
<evidence type="ECO:0008006" key="4">
    <source>
        <dbReference type="Google" id="ProtNLM"/>
    </source>
</evidence>
<organism evidence="2 3">
    <name type="scientific">Microbacterium pumilum</name>
    <dbReference type="NCBI Taxonomy" id="344165"/>
    <lineage>
        <taxon>Bacteria</taxon>
        <taxon>Bacillati</taxon>
        <taxon>Actinomycetota</taxon>
        <taxon>Actinomycetes</taxon>
        <taxon>Micrococcales</taxon>
        <taxon>Microbacteriaceae</taxon>
        <taxon>Microbacterium</taxon>
    </lineage>
</organism>
<dbReference type="EMBL" id="BAAAOH010000001">
    <property type="protein sequence ID" value="GAA1987346.1"/>
    <property type="molecule type" value="Genomic_DNA"/>
</dbReference>
<dbReference type="InterPro" id="IPR045584">
    <property type="entry name" value="Pilin-like"/>
</dbReference>
<name>A0ABP5E098_9MICO</name>
<dbReference type="SUPFAM" id="SSF54523">
    <property type="entry name" value="Pili subunits"/>
    <property type="match status" value="1"/>
</dbReference>
<keyword evidence="1" id="KW-0472">Membrane</keyword>
<sequence length="135" mass="13592">MRAMIKNCVGAARHDRRASVSGFSIVELLVVVATLGVLVAIAIPLFSALQANARLGDARVAATDGASQVVAAVADGTPAVAGTVLENLTTGKLTVTNELPATEPDQVCVSAVTHGYEDATWFAGPGATADGSACK</sequence>
<keyword evidence="3" id="KW-1185">Reference proteome</keyword>
<gene>
    <name evidence="2" type="ORF">GCM10009777_22060</name>
</gene>
<protein>
    <recommendedName>
        <fullName evidence="4">Prepilin-type N-terminal cleavage/methylation domain-containing protein</fullName>
    </recommendedName>
</protein>
<comment type="caution">
    <text evidence="2">The sequence shown here is derived from an EMBL/GenBank/DDBJ whole genome shotgun (WGS) entry which is preliminary data.</text>
</comment>